<reference evidence="2 3" key="1">
    <citation type="journal article" date="2017" name="Front. Microbiol.">
        <title>Phaeobacter piscinae sp. nov., a species of the Roseobacter group and potential aquaculture probiont.</title>
        <authorList>
            <person name="Sonnenschein E.C."/>
            <person name="Phippen C.B.W."/>
            <person name="Nielsen K.F."/>
            <person name="Mateiu R.V."/>
            <person name="Melchiorsen J."/>
            <person name="Gram L."/>
            <person name="Overmann J."/>
            <person name="Freese H.M."/>
        </authorList>
    </citation>
    <scope>NUCLEOTIDE SEQUENCE [LARGE SCALE GENOMIC DNA]</scope>
    <source>
        <strain evidence="2 3">P88</strain>
        <plasmid evidence="3">pp88_b</plasmid>
    </source>
</reference>
<dbReference type="InterPro" id="IPR036397">
    <property type="entry name" value="RNaseH_sf"/>
</dbReference>
<accession>A0A2I7KFJ1</accession>
<dbReference type="Proteomes" id="UP000236447">
    <property type="component" value="Plasmid pP88_b"/>
</dbReference>
<dbReference type="EMBL" id="CP010727">
    <property type="protein sequence ID" value="AUR01363.1"/>
    <property type="molecule type" value="Genomic_DNA"/>
</dbReference>
<dbReference type="PANTHER" id="PTHR35004">
    <property type="entry name" value="TRANSPOSASE RV3428C-RELATED"/>
    <property type="match status" value="1"/>
</dbReference>
<organism evidence="2 3">
    <name type="scientific">Phaeobacter inhibens</name>
    <dbReference type="NCBI Taxonomy" id="221822"/>
    <lineage>
        <taxon>Bacteria</taxon>
        <taxon>Pseudomonadati</taxon>
        <taxon>Pseudomonadota</taxon>
        <taxon>Alphaproteobacteria</taxon>
        <taxon>Rhodobacterales</taxon>
        <taxon>Roseobacteraceae</taxon>
        <taxon>Phaeobacter</taxon>
    </lineage>
</organism>
<dbReference type="GO" id="GO:0003676">
    <property type="term" value="F:nucleic acid binding"/>
    <property type="evidence" value="ECO:0007669"/>
    <property type="project" value="InterPro"/>
</dbReference>
<dbReference type="AlphaFoldDB" id="A0A2I7KFJ1"/>
<keyword evidence="2" id="KW-0614">Plasmid</keyword>
<dbReference type="PROSITE" id="PS50994">
    <property type="entry name" value="INTEGRASE"/>
    <property type="match status" value="1"/>
</dbReference>
<name>A0A2I7KFJ1_9RHOB</name>
<evidence type="ECO:0000313" key="3">
    <source>
        <dbReference type="Proteomes" id="UP000236447"/>
    </source>
</evidence>
<geneLocation type="plasmid" evidence="3">
    <name>pp88_b</name>
</geneLocation>
<feature type="domain" description="Integrase catalytic" evidence="1">
    <location>
        <begin position="145"/>
        <end position="346"/>
    </location>
</feature>
<gene>
    <name evidence="2" type="ORF">PhaeoP88_04051</name>
</gene>
<dbReference type="Gene3D" id="3.30.420.10">
    <property type="entry name" value="Ribonuclease H-like superfamily/Ribonuclease H"/>
    <property type="match status" value="1"/>
</dbReference>
<evidence type="ECO:0000259" key="1">
    <source>
        <dbReference type="PROSITE" id="PS50994"/>
    </source>
</evidence>
<protein>
    <submittedName>
        <fullName evidence="2">Integrase core domain protein</fullName>
    </submittedName>
</protein>
<evidence type="ECO:0000313" key="2">
    <source>
        <dbReference type="EMBL" id="AUR01363.1"/>
    </source>
</evidence>
<dbReference type="GO" id="GO:0015074">
    <property type="term" value="P:DNA integration"/>
    <property type="evidence" value="ECO:0007669"/>
    <property type="project" value="InterPro"/>
</dbReference>
<reference evidence="2 3" key="2">
    <citation type="journal article" date="2017" name="Genome Biol. Evol.">
        <title>Trajectories and Drivers of Genome Evolution in Surface-Associated Marine Phaeobacter.</title>
        <authorList>
            <person name="Freese H.M."/>
            <person name="Sikorski J."/>
            <person name="Bunk B."/>
            <person name="Scheuner C."/>
            <person name="Meier-Kolthoff J.P."/>
            <person name="Sproer C."/>
            <person name="Gram L."/>
            <person name="Overmann J."/>
        </authorList>
    </citation>
    <scope>NUCLEOTIDE SEQUENCE [LARGE SCALE GENOMIC DNA]</scope>
    <source>
        <strain evidence="2 3">P88</strain>
        <plasmid evidence="3">pp88_b</plasmid>
    </source>
</reference>
<sequence length="554" mass="62534">MSKDGGIPAEALLDLRRRLDGLAPRDPGRRVLIEGVASLFGVSRATVYRALSGQLRPMGLRRVDWGEPRTVPRAELERYCEIIAALKIRTSNKKGRRLSTARAIELLEDHGVETPEGLVQAAKGQLNKATVNRYLRLWGYDHARMTRAPAAVRFEARTSNALWQFDISTSDLKQIEQPSWIDPNRKGLPVPMLFSVVDDRSGTSFQEYRCVYGEDVESGLRFLFNAMAPKEGDETQLQGIPEAIYLDNGPIAKSGIFHTVMERLGIRVMTHDPAGSDGRRPTARSKGKVERPFRTVKEAHETLYHFHKPETEAEANAWLARFIGQYNAQPHRREPHSRIEDWVKNLPSTGIRQMCSWERFCTFAREPETRKVAGDARIRVDGAFYEVDPDLAGETVTLWWGLFDHELFVELNDKRFGPYHPSGGPIPLHRYRKPKKTQTQARADRIGDLAQKISVPRSALSGLDSSLAKVADVLPFASQPFVDPDPYGEFTYSSRLDALRGVSDLLHKPLARLTDEDLSFVNDLVDRTLDKAEIKQDITARFSPKRPAAEEESE</sequence>
<dbReference type="SUPFAM" id="SSF53098">
    <property type="entry name" value="Ribonuclease H-like"/>
    <property type="match status" value="1"/>
</dbReference>
<dbReference type="InterPro" id="IPR001584">
    <property type="entry name" value="Integrase_cat-core"/>
</dbReference>
<dbReference type="InterPro" id="IPR012337">
    <property type="entry name" value="RNaseH-like_sf"/>
</dbReference>
<proteinExistence type="predicted"/>
<dbReference type="PANTHER" id="PTHR35004:SF7">
    <property type="entry name" value="INTEGRASE PROTEIN"/>
    <property type="match status" value="1"/>
</dbReference>